<evidence type="ECO:0000313" key="5">
    <source>
        <dbReference type="Proteomes" id="UP001345827"/>
    </source>
</evidence>
<keyword evidence="2" id="KW-1133">Transmembrane helix</keyword>
<dbReference type="GO" id="GO:0055088">
    <property type="term" value="P:lipid homeostasis"/>
    <property type="evidence" value="ECO:0007669"/>
    <property type="project" value="InterPro"/>
</dbReference>
<dbReference type="InterPro" id="IPR039960">
    <property type="entry name" value="MCP1"/>
</dbReference>
<dbReference type="GO" id="GO:0005741">
    <property type="term" value="C:mitochondrial outer membrane"/>
    <property type="evidence" value="ECO:0007669"/>
    <property type="project" value="TreeGrafter"/>
</dbReference>
<feature type="compositionally biased region" description="Polar residues" evidence="1">
    <location>
        <begin position="1"/>
        <end position="19"/>
    </location>
</feature>
<dbReference type="EMBL" id="JAXLQG010000002">
    <property type="protein sequence ID" value="KAK5543854.1"/>
    <property type="molecule type" value="Genomic_DNA"/>
</dbReference>
<feature type="region of interest" description="Disordered" evidence="1">
    <location>
        <begin position="1"/>
        <end position="56"/>
    </location>
</feature>
<dbReference type="PANTHER" id="PTHR38409">
    <property type="entry name" value="MDM10-COMPLEMENTING PROTEIN 1"/>
    <property type="match status" value="1"/>
</dbReference>
<organism evidence="4 5">
    <name type="scientific">Vermiconidia calcicola</name>
    <dbReference type="NCBI Taxonomy" id="1690605"/>
    <lineage>
        <taxon>Eukaryota</taxon>
        <taxon>Fungi</taxon>
        <taxon>Dikarya</taxon>
        <taxon>Ascomycota</taxon>
        <taxon>Pezizomycotina</taxon>
        <taxon>Dothideomycetes</taxon>
        <taxon>Dothideomycetidae</taxon>
        <taxon>Mycosphaerellales</taxon>
        <taxon>Extremaceae</taxon>
        <taxon>Vermiconidia</taxon>
    </lineage>
</organism>
<dbReference type="Pfam" id="PF07950">
    <property type="entry name" value="MCP1_TM"/>
    <property type="match status" value="1"/>
</dbReference>
<keyword evidence="2" id="KW-0472">Membrane</keyword>
<dbReference type="Proteomes" id="UP001345827">
    <property type="component" value="Unassembled WGS sequence"/>
</dbReference>
<feature type="transmembrane region" description="Helical" evidence="2">
    <location>
        <begin position="273"/>
        <end position="293"/>
    </location>
</feature>
<dbReference type="InterPro" id="IPR012472">
    <property type="entry name" value="MCP1_TM"/>
</dbReference>
<keyword evidence="5" id="KW-1185">Reference proteome</keyword>
<feature type="domain" description="Mitochondrial adapter protein MCP1 transmembrane" evidence="3">
    <location>
        <begin position="187"/>
        <end position="297"/>
    </location>
</feature>
<evidence type="ECO:0000259" key="3">
    <source>
        <dbReference type="Pfam" id="PF07950"/>
    </source>
</evidence>
<evidence type="ECO:0000256" key="2">
    <source>
        <dbReference type="SAM" id="Phobius"/>
    </source>
</evidence>
<dbReference type="AlphaFoldDB" id="A0AAV9QHM1"/>
<feature type="transmembrane region" description="Helical" evidence="2">
    <location>
        <begin position="175"/>
        <end position="195"/>
    </location>
</feature>
<feature type="transmembrane region" description="Helical" evidence="2">
    <location>
        <begin position="224"/>
        <end position="242"/>
    </location>
</feature>
<name>A0AAV9QHM1_9PEZI</name>
<gene>
    <name evidence="4" type="ORF">LTR25_001469</name>
</gene>
<accession>A0AAV9QHM1</accession>
<evidence type="ECO:0000313" key="4">
    <source>
        <dbReference type="EMBL" id="KAK5543854.1"/>
    </source>
</evidence>
<protein>
    <recommendedName>
        <fullName evidence="3">Mitochondrial adapter protein MCP1 transmembrane domain-containing protein</fullName>
    </recommendedName>
</protein>
<evidence type="ECO:0000256" key="1">
    <source>
        <dbReference type="SAM" id="MobiDB-lite"/>
    </source>
</evidence>
<dbReference type="PANTHER" id="PTHR38409:SF1">
    <property type="entry name" value="MITOCHONDRIAL ADAPTER PROTEIN MCP1"/>
    <property type="match status" value="1"/>
</dbReference>
<feature type="compositionally biased region" description="Low complexity" evidence="1">
    <location>
        <begin position="37"/>
        <end position="48"/>
    </location>
</feature>
<proteinExistence type="predicted"/>
<comment type="caution">
    <text evidence="4">The sequence shown here is derived from an EMBL/GenBank/DDBJ whole genome shotgun (WGS) entry which is preliminary data.</text>
</comment>
<keyword evidence="2" id="KW-0812">Transmembrane</keyword>
<feature type="transmembrane region" description="Helical" evidence="2">
    <location>
        <begin position="131"/>
        <end position="150"/>
    </location>
</feature>
<dbReference type="GO" id="GO:0007005">
    <property type="term" value="P:mitochondrion organization"/>
    <property type="evidence" value="ECO:0007669"/>
    <property type="project" value="TreeGrafter"/>
</dbReference>
<sequence length="346" mass="38175">MSSSDLPPLTTSDTRSSISAIPMHELEPSPVDEEPSDSSSPFYPSNPSDIDDSKLPHASRTSTNFLGLTPARTLHLLSSVQKYATLPPALYLTMHYTNTALIPLLTRNVVEADKYLLLTRPYYQSFPLEPLLIFAPIVTHVVSGVALRIYRRRINAMRHGAETRADRRTIPWPKLSLTSAAGYILYPMFVAHVLMQRIIPQKVEGSSAGVGLRFFAHGVAHDPIIANAFYTVFVSVASYHFVSGAAKYLKLSSEYVTEGGQSGAMRRKWTRRAVNGVAATVAALWIAGGLGVVGRAGKGVGWEASNWDKIYAAMPLVEFEPSRYKMEDVSSERWTAVKAILRYSDR</sequence>
<reference evidence="4 5" key="1">
    <citation type="submission" date="2023-06" db="EMBL/GenBank/DDBJ databases">
        <title>Black Yeasts Isolated from many extreme environments.</title>
        <authorList>
            <person name="Coleine C."/>
            <person name="Stajich J.E."/>
            <person name="Selbmann L."/>
        </authorList>
    </citation>
    <scope>NUCLEOTIDE SEQUENCE [LARGE SCALE GENOMIC DNA]</scope>
    <source>
        <strain evidence="4 5">CCFEE 5887</strain>
    </source>
</reference>